<sequence length="75" mass="8019">MFSVKNHQKSGHQRTPNKNLASGSPGLHDLKEGTLFVMRSSDPQGPATWGDGAGGKTRKAMRGCSKKAASYHPLL</sequence>
<dbReference type="AlphaFoldDB" id="A0A0E9WF22"/>
<feature type="compositionally biased region" description="Basic residues" evidence="1">
    <location>
        <begin position="56"/>
        <end position="65"/>
    </location>
</feature>
<protein>
    <submittedName>
        <fullName evidence="2">Uncharacterized protein</fullName>
    </submittedName>
</protein>
<feature type="compositionally biased region" description="Basic residues" evidence="1">
    <location>
        <begin position="1"/>
        <end position="12"/>
    </location>
</feature>
<organism evidence="2">
    <name type="scientific">Anguilla anguilla</name>
    <name type="common">European freshwater eel</name>
    <name type="synonym">Muraena anguilla</name>
    <dbReference type="NCBI Taxonomy" id="7936"/>
    <lineage>
        <taxon>Eukaryota</taxon>
        <taxon>Metazoa</taxon>
        <taxon>Chordata</taxon>
        <taxon>Craniata</taxon>
        <taxon>Vertebrata</taxon>
        <taxon>Euteleostomi</taxon>
        <taxon>Actinopterygii</taxon>
        <taxon>Neopterygii</taxon>
        <taxon>Teleostei</taxon>
        <taxon>Anguilliformes</taxon>
        <taxon>Anguillidae</taxon>
        <taxon>Anguilla</taxon>
    </lineage>
</organism>
<evidence type="ECO:0000313" key="2">
    <source>
        <dbReference type="EMBL" id="JAH88984.1"/>
    </source>
</evidence>
<reference evidence="2" key="1">
    <citation type="submission" date="2014-11" db="EMBL/GenBank/DDBJ databases">
        <authorList>
            <person name="Amaro Gonzalez C."/>
        </authorList>
    </citation>
    <scope>NUCLEOTIDE SEQUENCE</scope>
</reference>
<evidence type="ECO:0000256" key="1">
    <source>
        <dbReference type="SAM" id="MobiDB-lite"/>
    </source>
</evidence>
<reference evidence="2" key="2">
    <citation type="journal article" date="2015" name="Fish Shellfish Immunol.">
        <title>Early steps in the European eel (Anguilla anguilla)-Vibrio vulnificus interaction in the gills: Role of the RtxA13 toxin.</title>
        <authorList>
            <person name="Callol A."/>
            <person name="Pajuelo D."/>
            <person name="Ebbesson L."/>
            <person name="Teles M."/>
            <person name="MacKenzie S."/>
            <person name="Amaro C."/>
        </authorList>
    </citation>
    <scope>NUCLEOTIDE SEQUENCE</scope>
</reference>
<feature type="compositionally biased region" description="Polar residues" evidence="1">
    <location>
        <begin position="13"/>
        <end position="22"/>
    </location>
</feature>
<proteinExistence type="predicted"/>
<dbReference type="EMBL" id="GBXM01019593">
    <property type="protein sequence ID" value="JAH88984.1"/>
    <property type="molecule type" value="Transcribed_RNA"/>
</dbReference>
<name>A0A0E9WF22_ANGAN</name>
<feature type="region of interest" description="Disordered" evidence="1">
    <location>
        <begin position="1"/>
        <end position="75"/>
    </location>
</feature>
<accession>A0A0E9WF22</accession>